<reference evidence="2 3" key="1">
    <citation type="journal article" date="2014" name="Nat. Commun.">
        <title>The rainbow trout genome provides novel insights into evolution after whole-genome duplication in vertebrates.</title>
        <authorList>
            <person name="Berthelot C."/>
            <person name="Brunet F."/>
            <person name="Chalopin D."/>
            <person name="Juanchich A."/>
            <person name="Bernard M."/>
            <person name="Noel B."/>
            <person name="Bento P."/>
            <person name="Da Silva C."/>
            <person name="Labadie K."/>
            <person name="Alberti A."/>
            <person name="Aury J.M."/>
            <person name="Louis A."/>
            <person name="Dehais P."/>
            <person name="Bardou P."/>
            <person name="Montfort J."/>
            <person name="Klopp C."/>
            <person name="Cabau C."/>
            <person name="Gaspin C."/>
            <person name="Thorgaard G.H."/>
            <person name="Boussaha M."/>
            <person name="Quillet E."/>
            <person name="Guyomard R."/>
            <person name="Galiana D."/>
            <person name="Bobe J."/>
            <person name="Volff J.N."/>
            <person name="Genet C."/>
            <person name="Wincker P."/>
            <person name="Jaillon O."/>
            <person name="Roest Crollius H."/>
            <person name="Guiguen Y."/>
        </authorList>
    </citation>
    <scope>NUCLEOTIDE SEQUENCE [LARGE SCALE GENOMIC DNA]</scope>
</reference>
<dbReference type="InterPro" id="IPR036140">
    <property type="entry name" value="PFN_sf"/>
</dbReference>
<dbReference type="PANTHER" id="PTHR13936">
    <property type="entry name" value="PROFILIN"/>
    <property type="match status" value="1"/>
</dbReference>
<dbReference type="GO" id="GO:0032233">
    <property type="term" value="P:positive regulation of actin filament bundle assembly"/>
    <property type="evidence" value="ECO:0007669"/>
    <property type="project" value="TreeGrafter"/>
</dbReference>
<dbReference type="GO" id="GO:0005737">
    <property type="term" value="C:cytoplasm"/>
    <property type="evidence" value="ECO:0007669"/>
    <property type="project" value="TreeGrafter"/>
</dbReference>
<proteinExistence type="predicted"/>
<feature type="transmembrane region" description="Helical" evidence="1">
    <location>
        <begin position="21"/>
        <end position="39"/>
    </location>
</feature>
<dbReference type="Proteomes" id="UP000193380">
    <property type="component" value="Chromosome 8"/>
</dbReference>
<dbReference type="EMBL" id="FR904261">
    <property type="protein sequence ID" value="CDQ56269.1"/>
    <property type="molecule type" value="Genomic_DNA"/>
</dbReference>
<dbReference type="PaxDb" id="8022-A0A060VTH8"/>
<protein>
    <submittedName>
        <fullName evidence="2">Uncharacterized protein</fullName>
    </submittedName>
</protein>
<keyword evidence="1" id="KW-0812">Transmembrane</keyword>
<dbReference type="Gene3D" id="3.30.450.30">
    <property type="entry name" value="Dynein light chain 2a, cytoplasmic"/>
    <property type="match status" value="1"/>
</dbReference>
<organism evidence="2 3">
    <name type="scientific">Oncorhynchus mykiss</name>
    <name type="common">Rainbow trout</name>
    <name type="synonym">Salmo gairdneri</name>
    <dbReference type="NCBI Taxonomy" id="8022"/>
    <lineage>
        <taxon>Eukaryota</taxon>
        <taxon>Metazoa</taxon>
        <taxon>Chordata</taxon>
        <taxon>Craniata</taxon>
        <taxon>Vertebrata</taxon>
        <taxon>Euteleostomi</taxon>
        <taxon>Actinopterygii</taxon>
        <taxon>Neopterygii</taxon>
        <taxon>Teleostei</taxon>
        <taxon>Protacanthopterygii</taxon>
        <taxon>Salmoniformes</taxon>
        <taxon>Salmonidae</taxon>
        <taxon>Salmoninae</taxon>
        <taxon>Oncorhynchus</taxon>
    </lineage>
</organism>
<gene>
    <name evidence="2" type="ORF">GSONMT00077864001</name>
</gene>
<keyword evidence="1" id="KW-0472">Membrane</keyword>
<name>A0A060VTH8_ONCMY</name>
<evidence type="ECO:0000313" key="2">
    <source>
        <dbReference type="EMBL" id="CDQ56269.1"/>
    </source>
</evidence>
<dbReference type="GO" id="GO:0030833">
    <property type="term" value="P:regulation of actin filament polymerization"/>
    <property type="evidence" value="ECO:0007669"/>
    <property type="project" value="TreeGrafter"/>
</dbReference>
<sequence length="64" mass="7187">MVVVGTSYVTFIPTLSGEKDYFQFCSFFFLFPSLVLVMGKEGVHGGQLNKQAFTMAEHLRKSGY</sequence>
<dbReference type="STRING" id="8022.A0A060VTH8"/>
<keyword evidence="1" id="KW-1133">Transmembrane helix</keyword>
<evidence type="ECO:0000256" key="1">
    <source>
        <dbReference type="SAM" id="Phobius"/>
    </source>
</evidence>
<accession>A0A060VTH8</accession>
<evidence type="ECO:0000313" key="3">
    <source>
        <dbReference type="Proteomes" id="UP000193380"/>
    </source>
</evidence>
<dbReference type="AlphaFoldDB" id="A0A060VTH8"/>
<dbReference type="GO" id="GO:0003779">
    <property type="term" value="F:actin binding"/>
    <property type="evidence" value="ECO:0007669"/>
    <property type="project" value="TreeGrafter"/>
</dbReference>
<dbReference type="SUPFAM" id="SSF55770">
    <property type="entry name" value="Profilin (actin-binding protein)"/>
    <property type="match status" value="1"/>
</dbReference>